<proteinExistence type="inferred from homology"/>
<sequence length="178" mass="19078">MDLTVGVAGMVPDLPGNCLDQARPPLHEVEPDMPPETNDRAAQLPEGSAAYYSGLPAVNPYAHSRVSGPFTVVVVRGEIDMAAVDALTEHLDAATSRPVPQVLVDLRSVDFLDCSGLRALCRAERRAKERGGSLRLVSDQPSIHRLLRVSGLIGRFPPLAELPPECRPENGSGPCPQE</sequence>
<dbReference type="GO" id="GO:0043856">
    <property type="term" value="F:anti-sigma factor antagonist activity"/>
    <property type="evidence" value="ECO:0007669"/>
    <property type="project" value="InterPro"/>
</dbReference>
<evidence type="ECO:0000256" key="1">
    <source>
        <dbReference type="ARBA" id="ARBA00009013"/>
    </source>
</evidence>
<dbReference type="SUPFAM" id="SSF52091">
    <property type="entry name" value="SpoIIaa-like"/>
    <property type="match status" value="1"/>
</dbReference>
<reference evidence="4" key="1">
    <citation type="journal article" date="2014" name="Int. J. Syst. Evol. Microbiol.">
        <title>Complete genome sequence of Corynebacterium casei LMG S-19264T (=DSM 44701T), isolated from a smear-ripened cheese.</title>
        <authorList>
            <consortium name="US DOE Joint Genome Institute (JGI-PGF)"/>
            <person name="Walter F."/>
            <person name="Albersmeier A."/>
            <person name="Kalinowski J."/>
            <person name="Ruckert C."/>
        </authorList>
    </citation>
    <scope>NUCLEOTIDE SEQUENCE</scope>
    <source>
        <strain evidence="4">JCM 3035</strain>
    </source>
</reference>
<protein>
    <recommendedName>
        <fullName evidence="2">Anti-sigma factor antagonist</fullName>
    </recommendedName>
</protein>
<dbReference type="PANTHER" id="PTHR33495">
    <property type="entry name" value="ANTI-SIGMA FACTOR ANTAGONIST TM_1081-RELATED-RELATED"/>
    <property type="match status" value="1"/>
</dbReference>
<feature type="domain" description="STAS" evidence="3">
    <location>
        <begin position="72"/>
        <end position="152"/>
    </location>
</feature>
<reference evidence="4" key="2">
    <citation type="submission" date="2020-09" db="EMBL/GenBank/DDBJ databases">
        <authorList>
            <person name="Sun Q."/>
            <person name="Ohkuma M."/>
        </authorList>
    </citation>
    <scope>NUCLEOTIDE SEQUENCE</scope>
    <source>
        <strain evidence="4">JCM 3035</strain>
    </source>
</reference>
<dbReference type="Pfam" id="PF01740">
    <property type="entry name" value="STAS"/>
    <property type="match status" value="1"/>
</dbReference>
<gene>
    <name evidence="4" type="ORF">GCM10010094_84190</name>
</gene>
<evidence type="ECO:0000259" key="3">
    <source>
        <dbReference type="PROSITE" id="PS50801"/>
    </source>
</evidence>
<dbReference type="Gene3D" id="3.30.750.24">
    <property type="entry name" value="STAS domain"/>
    <property type="match status" value="1"/>
</dbReference>
<evidence type="ECO:0000256" key="2">
    <source>
        <dbReference type="RuleBase" id="RU003749"/>
    </source>
</evidence>
<name>A0A917RJG6_9ACTN</name>
<keyword evidence="5" id="KW-1185">Reference proteome</keyword>
<evidence type="ECO:0000313" key="5">
    <source>
        <dbReference type="Proteomes" id="UP000637788"/>
    </source>
</evidence>
<comment type="similarity">
    <text evidence="1 2">Belongs to the anti-sigma-factor antagonist family.</text>
</comment>
<dbReference type="AlphaFoldDB" id="A0A917RJG6"/>
<dbReference type="PANTHER" id="PTHR33495:SF2">
    <property type="entry name" value="ANTI-SIGMA FACTOR ANTAGONIST TM_1081-RELATED"/>
    <property type="match status" value="1"/>
</dbReference>
<dbReference type="Proteomes" id="UP000637788">
    <property type="component" value="Unassembled WGS sequence"/>
</dbReference>
<dbReference type="PROSITE" id="PS50801">
    <property type="entry name" value="STAS"/>
    <property type="match status" value="1"/>
</dbReference>
<accession>A0A917RJG6</accession>
<dbReference type="CDD" id="cd07043">
    <property type="entry name" value="STAS_anti-anti-sigma_factors"/>
    <property type="match status" value="1"/>
</dbReference>
<dbReference type="EMBL" id="BMPQ01000040">
    <property type="protein sequence ID" value="GGL10507.1"/>
    <property type="molecule type" value="Genomic_DNA"/>
</dbReference>
<organism evidence="4 5">
    <name type="scientific">Streptomyces flaveus</name>
    <dbReference type="NCBI Taxonomy" id="66370"/>
    <lineage>
        <taxon>Bacteria</taxon>
        <taxon>Bacillati</taxon>
        <taxon>Actinomycetota</taxon>
        <taxon>Actinomycetes</taxon>
        <taxon>Kitasatosporales</taxon>
        <taxon>Streptomycetaceae</taxon>
        <taxon>Streptomyces</taxon>
        <taxon>Streptomyces aurantiacus group</taxon>
    </lineage>
</organism>
<dbReference type="InterPro" id="IPR002645">
    <property type="entry name" value="STAS_dom"/>
</dbReference>
<dbReference type="InterPro" id="IPR003658">
    <property type="entry name" value="Anti-sigma_ant"/>
</dbReference>
<evidence type="ECO:0000313" key="4">
    <source>
        <dbReference type="EMBL" id="GGL10507.1"/>
    </source>
</evidence>
<comment type="caution">
    <text evidence="4">The sequence shown here is derived from an EMBL/GenBank/DDBJ whole genome shotgun (WGS) entry which is preliminary data.</text>
</comment>
<dbReference type="NCBIfam" id="TIGR00377">
    <property type="entry name" value="ant_ant_sig"/>
    <property type="match status" value="1"/>
</dbReference>
<dbReference type="InterPro" id="IPR036513">
    <property type="entry name" value="STAS_dom_sf"/>
</dbReference>